<reference evidence="1" key="1">
    <citation type="submission" date="2020-03" db="EMBL/GenBank/DDBJ databases">
        <title>Castanea mollissima Vanexum genome sequencing.</title>
        <authorList>
            <person name="Staton M."/>
        </authorList>
    </citation>
    <scope>NUCLEOTIDE SEQUENCE</scope>
    <source>
        <tissue evidence="1">Leaf</tissue>
    </source>
</reference>
<proteinExistence type="predicted"/>
<accession>A0A8J4V511</accession>
<comment type="caution">
    <text evidence="1">The sequence shown here is derived from an EMBL/GenBank/DDBJ whole genome shotgun (WGS) entry which is preliminary data.</text>
</comment>
<dbReference type="EMBL" id="JRKL02006682">
    <property type="protein sequence ID" value="KAF3948613.1"/>
    <property type="molecule type" value="Genomic_DNA"/>
</dbReference>
<dbReference type="Proteomes" id="UP000737018">
    <property type="component" value="Unassembled WGS sequence"/>
</dbReference>
<dbReference type="OrthoDB" id="696085at2759"/>
<evidence type="ECO:0000313" key="2">
    <source>
        <dbReference type="Proteomes" id="UP000737018"/>
    </source>
</evidence>
<keyword evidence="2" id="KW-1185">Reference proteome</keyword>
<sequence>MRNQIVVHCYSLMAKKKSIVLPQANRESSTHALIKGVVAAVVTTSRSEVCSLCCAPPSLEICAVKKTNSKPTKGKRRKCFFGGLRSKDFKVEPLSPTIYVRQKSINLLPLEFSLPLRDTMQGKGLWAQAIIRGRAACTRRFGMVEGTWNYDESKELQNWKDKITRYTQTIKEVGMIVFCQRKRQMHCL</sequence>
<name>A0A8J4V511_9ROSI</name>
<organism evidence="1 2">
    <name type="scientific">Castanea mollissima</name>
    <name type="common">Chinese chestnut</name>
    <dbReference type="NCBI Taxonomy" id="60419"/>
    <lineage>
        <taxon>Eukaryota</taxon>
        <taxon>Viridiplantae</taxon>
        <taxon>Streptophyta</taxon>
        <taxon>Embryophyta</taxon>
        <taxon>Tracheophyta</taxon>
        <taxon>Spermatophyta</taxon>
        <taxon>Magnoliopsida</taxon>
        <taxon>eudicotyledons</taxon>
        <taxon>Gunneridae</taxon>
        <taxon>Pentapetalae</taxon>
        <taxon>rosids</taxon>
        <taxon>fabids</taxon>
        <taxon>Fagales</taxon>
        <taxon>Fagaceae</taxon>
        <taxon>Castanea</taxon>
    </lineage>
</organism>
<protein>
    <submittedName>
        <fullName evidence="1">Uncharacterized protein</fullName>
    </submittedName>
</protein>
<evidence type="ECO:0000313" key="1">
    <source>
        <dbReference type="EMBL" id="KAF3948613.1"/>
    </source>
</evidence>
<gene>
    <name evidence="1" type="ORF">CMV_025415</name>
</gene>
<dbReference type="AlphaFoldDB" id="A0A8J4V511"/>